<dbReference type="Gene3D" id="3.15.10.20">
    <property type="entry name" value="Activator of Hsp90 ATPase Aha1, N-terminal domain"/>
    <property type="match status" value="1"/>
</dbReference>
<sequence>MMSSPDFASTSANKSVVLVESRKDAHNVNQWHWTDRDCTAWCKSRLRQLLLDLVLYHDEKTGIRISIPRLRKFKGEAMVLNRRGRLGAIWEIEFTVEWEVKVRG</sequence>
<protein>
    <recommendedName>
        <fullName evidence="2">Activator of Hsp90 ATPase AHSA1-like N-terminal domain-containing protein</fullName>
    </recommendedName>
</protein>
<proteinExistence type="inferred from homology"/>
<dbReference type="AlphaFoldDB" id="A0A7S0H3D5"/>
<dbReference type="SUPFAM" id="SSF103111">
    <property type="entry name" value="Activator of Hsp90 ATPase, Aha1"/>
    <property type="match status" value="1"/>
</dbReference>
<evidence type="ECO:0000313" key="3">
    <source>
        <dbReference type="EMBL" id="CAD8453416.1"/>
    </source>
</evidence>
<comment type="similarity">
    <text evidence="1">Belongs to the AHA1 family.</text>
</comment>
<name>A0A7S0H3D5_9EUKA</name>
<dbReference type="PANTHER" id="PTHR13009:SF22">
    <property type="entry name" value="LD43819P"/>
    <property type="match status" value="1"/>
</dbReference>
<dbReference type="Pfam" id="PF09229">
    <property type="entry name" value="Aha1_N"/>
    <property type="match status" value="1"/>
</dbReference>
<dbReference type="GO" id="GO:0006457">
    <property type="term" value="P:protein folding"/>
    <property type="evidence" value="ECO:0007669"/>
    <property type="project" value="TreeGrafter"/>
</dbReference>
<evidence type="ECO:0000256" key="1">
    <source>
        <dbReference type="ARBA" id="ARBA00006817"/>
    </source>
</evidence>
<evidence type="ECO:0000259" key="2">
    <source>
        <dbReference type="Pfam" id="PF09229"/>
    </source>
</evidence>
<dbReference type="InterPro" id="IPR036338">
    <property type="entry name" value="Aha1"/>
</dbReference>
<reference evidence="3" key="1">
    <citation type="submission" date="2021-01" db="EMBL/GenBank/DDBJ databases">
        <authorList>
            <person name="Corre E."/>
            <person name="Pelletier E."/>
            <person name="Niang G."/>
            <person name="Scheremetjew M."/>
            <person name="Finn R."/>
            <person name="Kale V."/>
            <person name="Holt S."/>
            <person name="Cochrane G."/>
            <person name="Meng A."/>
            <person name="Brown T."/>
            <person name="Cohen L."/>
        </authorList>
    </citation>
    <scope>NUCLEOTIDE SEQUENCE</scope>
    <source>
        <strain evidence="3">CCMP2058</strain>
    </source>
</reference>
<dbReference type="GO" id="GO:0001671">
    <property type="term" value="F:ATPase activator activity"/>
    <property type="evidence" value="ECO:0007669"/>
    <property type="project" value="InterPro"/>
</dbReference>
<dbReference type="PANTHER" id="PTHR13009">
    <property type="entry name" value="HEAT SHOCK PROTEIN 90 HSP90 CO-CHAPERONE AHA-1"/>
    <property type="match status" value="1"/>
</dbReference>
<dbReference type="InterPro" id="IPR015310">
    <property type="entry name" value="AHSA1-like_N"/>
</dbReference>
<dbReference type="GO" id="GO:0005829">
    <property type="term" value="C:cytosol"/>
    <property type="evidence" value="ECO:0007669"/>
    <property type="project" value="TreeGrafter"/>
</dbReference>
<feature type="domain" description="Activator of Hsp90 ATPase AHSA1-like N-terminal" evidence="2">
    <location>
        <begin position="35"/>
        <end position="102"/>
    </location>
</feature>
<gene>
    <name evidence="3" type="ORF">LAMO00422_LOCUS12356</name>
</gene>
<accession>A0A7S0H3D5</accession>
<dbReference type="EMBL" id="HBEM01018121">
    <property type="protein sequence ID" value="CAD8453416.1"/>
    <property type="molecule type" value="Transcribed_RNA"/>
</dbReference>
<organism evidence="3">
    <name type="scientific">Amorphochlora amoebiformis</name>
    <dbReference type="NCBI Taxonomy" id="1561963"/>
    <lineage>
        <taxon>Eukaryota</taxon>
        <taxon>Sar</taxon>
        <taxon>Rhizaria</taxon>
        <taxon>Cercozoa</taxon>
        <taxon>Chlorarachniophyceae</taxon>
        <taxon>Amorphochlora</taxon>
    </lineage>
</organism>
<dbReference type="GO" id="GO:0051087">
    <property type="term" value="F:protein-folding chaperone binding"/>
    <property type="evidence" value="ECO:0007669"/>
    <property type="project" value="InterPro"/>
</dbReference>